<protein>
    <submittedName>
        <fullName evidence="1">Uncharacterized protein</fullName>
    </submittedName>
</protein>
<dbReference type="AlphaFoldDB" id="A0A674BXC5"/>
<dbReference type="InParanoid" id="A0A674BXC5"/>
<dbReference type="GeneTree" id="ENSGT00990000210671"/>
<evidence type="ECO:0000313" key="2">
    <source>
        <dbReference type="Proteomes" id="UP000472277"/>
    </source>
</evidence>
<accession>A0A674BXC5</accession>
<name>A0A674BXC5_SALTR</name>
<proteinExistence type="predicted"/>
<evidence type="ECO:0000313" key="1">
    <source>
        <dbReference type="Ensembl" id="ENSSTUP00000075995.1"/>
    </source>
</evidence>
<keyword evidence="2" id="KW-1185">Reference proteome</keyword>
<sequence length="240" mass="27298">KKGLILGESLHSQKSLSFVKQQQKHFIHHMEAHALMVRMLQPGVFPFLSWLWPKESATFFYWVKHWMTLTFLFKPPMGAEYDCNLSFALLQNQVTMSIQKKRGRCGAGDFVVCVNDIAAATQWPLTLPSAHIVPFCSVRPSAFLQSNPGIFLQTLKSVFLKYTIKALKMVTDATELHLLCPPSKLCKTEFISGMELRLKEGKGILSNTDNTFFSPFMIKRLIYCTSYWSAQSDLQTPTGH</sequence>
<reference evidence="1" key="2">
    <citation type="submission" date="2025-09" db="UniProtKB">
        <authorList>
            <consortium name="Ensembl"/>
        </authorList>
    </citation>
    <scope>IDENTIFICATION</scope>
</reference>
<dbReference type="Proteomes" id="UP000472277">
    <property type="component" value="Chromosome 24"/>
</dbReference>
<organism evidence="1 2">
    <name type="scientific">Salmo trutta</name>
    <name type="common">Brown trout</name>
    <dbReference type="NCBI Taxonomy" id="8032"/>
    <lineage>
        <taxon>Eukaryota</taxon>
        <taxon>Metazoa</taxon>
        <taxon>Chordata</taxon>
        <taxon>Craniata</taxon>
        <taxon>Vertebrata</taxon>
        <taxon>Euteleostomi</taxon>
        <taxon>Actinopterygii</taxon>
        <taxon>Neopterygii</taxon>
        <taxon>Teleostei</taxon>
        <taxon>Protacanthopterygii</taxon>
        <taxon>Salmoniformes</taxon>
        <taxon>Salmonidae</taxon>
        <taxon>Salmoninae</taxon>
        <taxon>Salmo</taxon>
    </lineage>
</organism>
<dbReference type="Ensembl" id="ENSSTUT00000080774.1">
    <property type="protein sequence ID" value="ENSSTUP00000075995.1"/>
    <property type="gene ID" value="ENSSTUG00000033366.1"/>
</dbReference>
<reference evidence="1" key="1">
    <citation type="submission" date="2025-08" db="UniProtKB">
        <authorList>
            <consortium name="Ensembl"/>
        </authorList>
    </citation>
    <scope>IDENTIFICATION</scope>
</reference>